<organism evidence="1 2">
    <name type="scientific">Virgibacillus litoralis</name>
    <dbReference type="NCBI Taxonomy" id="578221"/>
    <lineage>
        <taxon>Bacteria</taxon>
        <taxon>Bacillati</taxon>
        <taxon>Bacillota</taxon>
        <taxon>Bacilli</taxon>
        <taxon>Bacillales</taxon>
        <taxon>Bacillaceae</taxon>
        <taxon>Virgibacillus</taxon>
    </lineage>
</organism>
<proteinExistence type="predicted"/>
<evidence type="ECO:0000313" key="2">
    <source>
        <dbReference type="Proteomes" id="UP001519328"/>
    </source>
</evidence>
<dbReference type="Proteomes" id="UP001519328">
    <property type="component" value="Unassembled WGS sequence"/>
</dbReference>
<dbReference type="RefSeq" id="WP_209480849.1">
    <property type="nucleotide sequence ID" value="NZ_JAGGKK010000011.1"/>
</dbReference>
<gene>
    <name evidence="1" type="ORF">J2Z82_002284</name>
</gene>
<evidence type="ECO:0000313" key="1">
    <source>
        <dbReference type="EMBL" id="MBP1949347.1"/>
    </source>
</evidence>
<accession>A0ABS4HEK4</accession>
<protein>
    <submittedName>
        <fullName evidence="1">Uncharacterized protein</fullName>
    </submittedName>
</protein>
<dbReference type="EMBL" id="JAGGKK010000011">
    <property type="protein sequence ID" value="MBP1949347.1"/>
    <property type="molecule type" value="Genomic_DNA"/>
</dbReference>
<comment type="caution">
    <text evidence="1">The sequence shown here is derived from an EMBL/GenBank/DDBJ whole genome shotgun (WGS) entry which is preliminary data.</text>
</comment>
<keyword evidence="2" id="KW-1185">Reference proteome</keyword>
<name>A0ABS4HEK4_9BACI</name>
<reference evidence="1 2" key="1">
    <citation type="submission" date="2021-03" db="EMBL/GenBank/DDBJ databases">
        <title>Genomic Encyclopedia of Type Strains, Phase IV (KMG-IV): sequencing the most valuable type-strain genomes for metagenomic binning, comparative biology and taxonomic classification.</title>
        <authorList>
            <person name="Goeker M."/>
        </authorList>
    </citation>
    <scope>NUCLEOTIDE SEQUENCE [LARGE SCALE GENOMIC DNA]</scope>
    <source>
        <strain evidence="1 2">DSM 21085</strain>
    </source>
</reference>
<sequence length="378" mass="42270">MEKKEVAEVKKQIEEFRNLFKDNPVQHIQEGTWFTKVLQMALNDSPQNLDAKFFNKKYIGLSNEQKAKQLVKATSNYTAIAGGCAAGVVSAGELSTMITGGWSLTVVGASLIGEISYITYLQLKLVYEVSVLLDAKLNRDDPEDIITLFWFALGVNIWEDVSNTILKTGPRSAEYLGRKALRAGVRQSIKKMVAKVGGTKLAGKITERALLKLIVPGINIPIATFVNKKFTSNLGKIAIKKFKIRGATIPVVENLLEIERYYAVLTIPLIYHVGIFDNNDKKGLTEVIQVQSNTTKRISLTNDEENLIDEINQIDFNDFCDLLADIKGETAKELIVDLTAYTSIIKGDREYLKMDKILESLSITEKIDLEKYKKRLGI</sequence>